<proteinExistence type="predicted"/>
<evidence type="ECO:0000313" key="3">
    <source>
        <dbReference type="Proteomes" id="UP000319160"/>
    </source>
</evidence>
<gene>
    <name evidence="2" type="ORF">FHL15_009510</name>
</gene>
<dbReference type="EMBL" id="VFLP01000065">
    <property type="protein sequence ID" value="TRX89601.1"/>
    <property type="molecule type" value="Genomic_DNA"/>
</dbReference>
<reference evidence="3" key="1">
    <citation type="submission" date="2019-06" db="EMBL/GenBank/DDBJ databases">
        <title>Draft genome sequence of the griseofulvin-producing fungus Xylaria cubensis strain G536.</title>
        <authorList>
            <person name="Mead M.E."/>
            <person name="Raja H.A."/>
            <person name="Steenwyk J.L."/>
            <person name="Knowles S.L."/>
            <person name="Oberlies N.H."/>
            <person name="Rokas A."/>
        </authorList>
    </citation>
    <scope>NUCLEOTIDE SEQUENCE [LARGE SCALE GENOMIC DNA]</scope>
    <source>
        <strain evidence="3">G536</strain>
    </source>
</reference>
<sequence>MPGENLFRQGVRLMLLAAVIAGGLVSVALASGVTKDGVVESDKMNHEVEPYYNGHSIFKKQGPYIYGENISYPNITFTPATLTITLKTTSVTTETVVPQVAIVNSTTGTGYRPSLTGFTPKPTATIHVTPFNTIHAHTVIGSLNYTLTSSTVDAQTNSVASTNDIRSSAIASNDTVDSVFKCTHTPILTKQSSTIEASEFTTTILYSVSDGEEYTSTETVTVTPHVTIIRSTTITLPPDAKTTTIDSTVTQIDSSLGVVTVTVYVSEVLTEAQTGAVGISVSAYHVTAPKPVTTTVVQTVYPVPSSVSTTTCTESDMTKTRSVVSASHSLITIAGALPTLTVTVSVESLSSSTDASILTETSTATTTVTSGVAAASASVDTTCTTSTAGNPTATTVTTSSASHTRHQMSDSSYSSVGLINSTVGTVVVSSAHVTAQSITRYTALTHMPSANSTGGAITTYPVSSGAGSDEKPPCSVPWGGNDGGGSRSCVVMLAVVISLGLQGFVM</sequence>
<dbReference type="OrthoDB" id="4778267at2759"/>
<feature type="region of interest" description="Disordered" evidence="1">
    <location>
        <begin position="386"/>
        <end position="408"/>
    </location>
</feature>
<evidence type="ECO:0000256" key="1">
    <source>
        <dbReference type="SAM" id="MobiDB-lite"/>
    </source>
</evidence>
<keyword evidence="3" id="KW-1185">Reference proteome</keyword>
<dbReference type="Proteomes" id="UP000319160">
    <property type="component" value="Unassembled WGS sequence"/>
</dbReference>
<evidence type="ECO:0000313" key="2">
    <source>
        <dbReference type="EMBL" id="TRX89601.1"/>
    </source>
</evidence>
<comment type="caution">
    <text evidence="2">The sequence shown here is derived from an EMBL/GenBank/DDBJ whole genome shotgun (WGS) entry which is preliminary data.</text>
</comment>
<organism evidence="2 3">
    <name type="scientific">Xylaria flabelliformis</name>
    <dbReference type="NCBI Taxonomy" id="2512241"/>
    <lineage>
        <taxon>Eukaryota</taxon>
        <taxon>Fungi</taxon>
        <taxon>Dikarya</taxon>
        <taxon>Ascomycota</taxon>
        <taxon>Pezizomycotina</taxon>
        <taxon>Sordariomycetes</taxon>
        <taxon>Xylariomycetidae</taxon>
        <taxon>Xylariales</taxon>
        <taxon>Xylariaceae</taxon>
        <taxon>Xylaria</taxon>
    </lineage>
</organism>
<dbReference type="AlphaFoldDB" id="A0A553HNQ2"/>
<dbReference type="STRING" id="2512241.A0A553HNQ2"/>
<feature type="compositionally biased region" description="Low complexity" evidence="1">
    <location>
        <begin position="386"/>
        <end position="402"/>
    </location>
</feature>
<accession>A0A553HNQ2</accession>
<name>A0A553HNQ2_9PEZI</name>
<protein>
    <submittedName>
        <fullName evidence="2">Uncharacterized protein</fullName>
    </submittedName>
</protein>